<proteinExistence type="predicted"/>
<dbReference type="SUPFAM" id="SSF53098">
    <property type="entry name" value="Ribonuclease H-like"/>
    <property type="match status" value="1"/>
</dbReference>
<gene>
    <name evidence="4" type="ORF">E3N88_33577</name>
</gene>
<protein>
    <submittedName>
        <fullName evidence="4">Uncharacterized protein</fullName>
    </submittedName>
</protein>
<reference evidence="4 5" key="1">
    <citation type="submission" date="2019-05" db="EMBL/GenBank/DDBJ databases">
        <title>Mikania micrantha, genome provides insights into the molecular mechanism of rapid growth.</title>
        <authorList>
            <person name="Liu B."/>
        </authorList>
    </citation>
    <scope>NUCLEOTIDE SEQUENCE [LARGE SCALE GENOMIC DNA]</scope>
    <source>
        <strain evidence="4">NLD-2019</strain>
        <tissue evidence="4">Leaf</tissue>
    </source>
</reference>
<keyword evidence="1" id="KW-0378">Hydrolase</keyword>
<dbReference type="GO" id="GO:0003676">
    <property type="term" value="F:nucleic acid binding"/>
    <property type="evidence" value="ECO:0007669"/>
    <property type="project" value="InterPro"/>
</dbReference>
<dbReference type="PANTHER" id="PTHR42648:SF26">
    <property type="entry name" value="INTEGRASE CATALYTIC DOMAIN-CONTAINING PROTEIN"/>
    <property type="match status" value="1"/>
</dbReference>
<dbReference type="InterPro" id="IPR039537">
    <property type="entry name" value="Retrotran_Ty1/copia-like"/>
</dbReference>
<dbReference type="InterPro" id="IPR054722">
    <property type="entry name" value="PolX-like_BBD"/>
</dbReference>
<evidence type="ECO:0000259" key="3">
    <source>
        <dbReference type="Pfam" id="PF22936"/>
    </source>
</evidence>
<dbReference type="PANTHER" id="PTHR42648">
    <property type="entry name" value="TRANSPOSASE, PUTATIVE-RELATED"/>
    <property type="match status" value="1"/>
</dbReference>
<dbReference type="Pfam" id="PF13976">
    <property type="entry name" value="gag_pre-integrs"/>
    <property type="match status" value="1"/>
</dbReference>
<dbReference type="Pfam" id="PF22936">
    <property type="entry name" value="Pol_BBD"/>
    <property type="match status" value="1"/>
</dbReference>
<dbReference type="GO" id="GO:0006508">
    <property type="term" value="P:proteolysis"/>
    <property type="evidence" value="ECO:0007669"/>
    <property type="project" value="UniProtKB-KW"/>
</dbReference>
<keyword evidence="5" id="KW-1185">Reference proteome</keyword>
<sequence length="246" mass="27662">MFDTGASHHATNDQSYLHHLSEYGGPDEIVLGNGKTLSISHTGRTSIPTSTRTLSLNDVLLVPHLRNHLVSVAKLCKTNNVSVEFFPFHFFVKDLRTGARLMRGVNINDVYYASTFPHQPIHQLNSSIKTSGSLLSWHHMFGHPSIKVLKLLLNNLGLGYNKMSIASFHCNACSLNKSHKQPFGDDSFKASKPLELIYSDVWGLVQISNDGYAYYIIFVDFYSKYTWLYPIKRKSDVAIPTIQISS</sequence>
<dbReference type="OrthoDB" id="1737492at2759"/>
<accession>A0A5N6MCB9</accession>
<dbReference type="Gene3D" id="3.30.420.10">
    <property type="entry name" value="Ribonuclease H-like superfamily/Ribonuclease H"/>
    <property type="match status" value="1"/>
</dbReference>
<dbReference type="Proteomes" id="UP000326396">
    <property type="component" value="Linkage Group LG6"/>
</dbReference>
<dbReference type="InterPro" id="IPR036397">
    <property type="entry name" value="RNaseH_sf"/>
</dbReference>
<dbReference type="EMBL" id="SZYD01000016">
    <property type="protein sequence ID" value="KAD3338056.1"/>
    <property type="molecule type" value="Genomic_DNA"/>
</dbReference>
<evidence type="ECO:0000259" key="2">
    <source>
        <dbReference type="Pfam" id="PF13976"/>
    </source>
</evidence>
<dbReference type="InterPro" id="IPR025724">
    <property type="entry name" value="GAG-pre-integrase_dom"/>
</dbReference>
<feature type="domain" description="GAG-pre-integrase" evidence="2">
    <location>
        <begin position="124"/>
        <end position="178"/>
    </location>
</feature>
<organism evidence="4 5">
    <name type="scientific">Mikania micrantha</name>
    <name type="common">bitter vine</name>
    <dbReference type="NCBI Taxonomy" id="192012"/>
    <lineage>
        <taxon>Eukaryota</taxon>
        <taxon>Viridiplantae</taxon>
        <taxon>Streptophyta</taxon>
        <taxon>Embryophyta</taxon>
        <taxon>Tracheophyta</taxon>
        <taxon>Spermatophyta</taxon>
        <taxon>Magnoliopsida</taxon>
        <taxon>eudicotyledons</taxon>
        <taxon>Gunneridae</taxon>
        <taxon>Pentapetalae</taxon>
        <taxon>asterids</taxon>
        <taxon>campanulids</taxon>
        <taxon>Asterales</taxon>
        <taxon>Asteraceae</taxon>
        <taxon>Asteroideae</taxon>
        <taxon>Heliantheae alliance</taxon>
        <taxon>Eupatorieae</taxon>
        <taxon>Mikania</taxon>
    </lineage>
</organism>
<evidence type="ECO:0000313" key="4">
    <source>
        <dbReference type="EMBL" id="KAD3338056.1"/>
    </source>
</evidence>
<feature type="domain" description="Retrovirus-related Pol polyprotein from transposon TNT 1-94-like beta-barrel" evidence="3">
    <location>
        <begin position="2"/>
        <end position="77"/>
    </location>
</feature>
<comment type="caution">
    <text evidence="4">The sequence shown here is derived from an EMBL/GenBank/DDBJ whole genome shotgun (WGS) entry which is preliminary data.</text>
</comment>
<dbReference type="GO" id="GO:0008233">
    <property type="term" value="F:peptidase activity"/>
    <property type="evidence" value="ECO:0007669"/>
    <property type="project" value="UniProtKB-KW"/>
</dbReference>
<dbReference type="AlphaFoldDB" id="A0A5N6MCB9"/>
<keyword evidence="1" id="KW-0645">Protease</keyword>
<evidence type="ECO:0000313" key="5">
    <source>
        <dbReference type="Proteomes" id="UP000326396"/>
    </source>
</evidence>
<name>A0A5N6MCB9_9ASTR</name>
<dbReference type="InterPro" id="IPR012337">
    <property type="entry name" value="RNaseH-like_sf"/>
</dbReference>
<evidence type="ECO:0000256" key="1">
    <source>
        <dbReference type="ARBA" id="ARBA00022670"/>
    </source>
</evidence>